<name>V7AGH5_PHAVU</name>
<keyword evidence="4" id="KW-0479">Metal-binding</keyword>
<evidence type="ECO:0000313" key="10">
    <source>
        <dbReference type="EMBL" id="ESW04702.1"/>
    </source>
</evidence>
<evidence type="ECO:0000256" key="5">
    <source>
        <dbReference type="ARBA" id="ARBA00022771"/>
    </source>
</evidence>
<sequence length="253" mass="28962">MEEMSEQGLFNFRSESTHLRGTNISQPNSFIQRNYLGDQHLLSHRFPHMQYHLFYYQTQPAQEVRGHSINFHPPVTAPSYRVPANSPSSSSTSIQNAPFGFYMQQPPHHRGNMHGTAPGHWRNLPPVAFLQDDYVPSLGDHHSDLDIEDMSYEELLVLDEQIGKIGNVGMGLLQEIITREMKTKTCLLPNNLEGATSEEQETELCIICQDEYKNKEELGILQCGHTYHADCIRRWLHEKNVCPMCKSKVLDLA</sequence>
<dbReference type="EMBL" id="CM002298">
    <property type="protein sequence ID" value="ESW04702.1"/>
    <property type="molecule type" value="Genomic_DNA"/>
</dbReference>
<dbReference type="GO" id="GO:0061630">
    <property type="term" value="F:ubiquitin protein ligase activity"/>
    <property type="evidence" value="ECO:0007669"/>
    <property type="project" value="UniProtKB-EC"/>
</dbReference>
<gene>
    <name evidence="10" type="ORF">PHAVU_011G118000g</name>
</gene>
<dbReference type="AlphaFoldDB" id="V7AGH5"/>
<dbReference type="InterPro" id="IPR001841">
    <property type="entry name" value="Znf_RING"/>
</dbReference>
<evidence type="ECO:0000256" key="2">
    <source>
        <dbReference type="ARBA" id="ARBA00012483"/>
    </source>
</evidence>
<keyword evidence="3" id="KW-0808">Transferase</keyword>
<accession>V7AGH5</accession>
<dbReference type="eggNOG" id="KOG0800">
    <property type="taxonomic scope" value="Eukaryota"/>
</dbReference>
<dbReference type="EC" id="2.3.2.27" evidence="2"/>
<dbReference type="PANTHER" id="PTHR22937">
    <property type="entry name" value="E3 UBIQUITIN-PROTEIN LIGASE RNF165"/>
    <property type="match status" value="1"/>
</dbReference>
<dbReference type="InterPro" id="IPR045191">
    <property type="entry name" value="MBR1/2-like"/>
</dbReference>
<dbReference type="GO" id="GO:0005634">
    <property type="term" value="C:nucleus"/>
    <property type="evidence" value="ECO:0007669"/>
    <property type="project" value="TreeGrafter"/>
</dbReference>
<dbReference type="SMART" id="SM00184">
    <property type="entry name" value="RING"/>
    <property type="match status" value="1"/>
</dbReference>
<dbReference type="PANTHER" id="PTHR22937:SF222">
    <property type="entry name" value="RING-TYPE E3 UBIQUITIN TRANSFERASE"/>
    <property type="match status" value="1"/>
</dbReference>
<keyword evidence="11" id="KW-1185">Reference proteome</keyword>
<dbReference type="Pfam" id="PF13639">
    <property type="entry name" value="zf-RING_2"/>
    <property type="match status" value="1"/>
</dbReference>
<dbReference type="Gene3D" id="3.30.40.10">
    <property type="entry name" value="Zinc/RING finger domain, C3HC4 (zinc finger)"/>
    <property type="match status" value="1"/>
</dbReference>
<dbReference type="CDD" id="cd16469">
    <property type="entry name" value="RING-H2_RNF24-like"/>
    <property type="match status" value="1"/>
</dbReference>
<keyword evidence="6" id="KW-0833">Ubl conjugation pathway</keyword>
<evidence type="ECO:0000256" key="1">
    <source>
        <dbReference type="ARBA" id="ARBA00000900"/>
    </source>
</evidence>
<comment type="catalytic activity">
    <reaction evidence="1">
        <text>S-ubiquitinyl-[E2 ubiquitin-conjugating enzyme]-L-cysteine + [acceptor protein]-L-lysine = [E2 ubiquitin-conjugating enzyme]-L-cysteine + N(6)-ubiquitinyl-[acceptor protein]-L-lysine.</text>
        <dbReference type="EC" id="2.3.2.27"/>
    </reaction>
</comment>
<evidence type="ECO:0000259" key="9">
    <source>
        <dbReference type="PROSITE" id="PS50089"/>
    </source>
</evidence>
<protein>
    <recommendedName>
        <fullName evidence="2">RING-type E3 ubiquitin transferase</fullName>
        <ecNumber evidence="2">2.3.2.27</ecNumber>
    </recommendedName>
</protein>
<proteinExistence type="predicted"/>
<evidence type="ECO:0000256" key="8">
    <source>
        <dbReference type="PROSITE-ProRule" id="PRU00175"/>
    </source>
</evidence>
<dbReference type="OrthoDB" id="8062037at2759"/>
<dbReference type="InterPro" id="IPR013083">
    <property type="entry name" value="Znf_RING/FYVE/PHD"/>
</dbReference>
<evidence type="ECO:0000256" key="4">
    <source>
        <dbReference type="ARBA" id="ARBA00022723"/>
    </source>
</evidence>
<keyword evidence="7" id="KW-0862">Zinc</keyword>
<evidence type="ECO:0000313" key="11">
    <source>
        <dbReference type="Proteomes" id="UP000000226"/>
    </source>
</evidence>
<dbReference type="Proteomes" id="UP000000226">
    <property type="component" value="Chromosome 11"/>
</dbReference>
<dbReference type="SMR" id="V7AGH5"/>
<reference evidence="11" key="1">
    <citation type="journal article" date="2014" name="Nat. Genet.">
        <title>A reference genome for common bean and genome-wide analysis of dual domestications.</title>
        <authorList>
            <person name="Schmutz J."/>
            <person name="McClean P.E."/>
            <person name="Mamidi S."/>
            <person name="Wu G.A."/>
            <person name="Cannon S.B."/>
            <person name="Grimwood J."/>
            <person name="Jenkins J."/>
            <person name="Shu S."/>
            <person name="Song Q."/>
            <person name="Chavarro C."/>
            <person name="Torres-Torres M."/>
            <person name="Geffroy V."/>
            <person name="Moghaddam S.M."/>
            <person name="Gao D."/>
            <person name="Abernathy B."/>
            <person name="Barry K."/>
            <person name="Blair M."/>
            <person name="Brick M.A."/>
            <person name="Chovatia M."/>
            <person name="Gepts P."/>
            <person name="Goodstein D.M."/>
            <person name="Gonzales M."/>
            <person name="Hellsten U."/>
            <person name="Hyten D.L."/>
            <person name="Jia G."/>
            <person name="Kelly J.D."/>
            <person name="Kudrna D."/>
            <person name="Lee R."/>
            <person name="Richard M.M."/>
            <person name="Miklas P.N."/>
            <person name="Osorno J.M."/>
            <person name="Rodrigues J."/>
            <person name="Thareau V."/>
            <person name="Urrea C.A."/>
            <person name="Wang M."/>
            <person name="Yu Y."/>
            <person name="Zhang M."/>
            <person name="Wing R.A."/>
            <person name="Cregan P.B."/>
            <person name="Rokhsar D.S."/>
            <person name="Jackson S.A."/>
        </authorList>
    </citation>
    <scope>NUCLEOTIDE SEQUENCE [LARGE SCALE GENOMIC DNA]</scope>
    <source>
        <strain evidence="11">cv. G19833</strain>
    </source>
</reference>
<evidence type="ECO:0000256" key="3">
    <source>
        <dbReference type="ARBA" id="ARBA00022679"/>
    </source>
</evidence>
<organism evidence="10 11">
    <name type="scientific">Phaseolus vulgaris</name>
    <name type="common">Kidney bean</name>
    <name type="synonym">French bean</name>
    <dbReference type="NCBI Taxonomy" id="3885"/>
    <lineage>
        <taxon>Eukaryota</taxon>
        <taxon>Viridiplantae</taxon>
        <taxon>Streptophyta</taxon>
        <taxon>Embryophyta</taxon>
        <taxon>Tracheophyta</taxon>
        <taxon>Spermatophyta</taxon>
        <taxon>Magnoliopsida</taxon>
        <taxon>eudicotyledons</taxon>
        <taxon>Gunneridae</taxon>
        <taxon>Pentapetalae</taxon>
        <taxon>rosids</taxon>
        <taxon>fabids</taxon>
        <taxon>Fabales</taxon>
        <taxon>Fabaceae</taxon>
        <taxon>Papilionoideae</taxon>
        <taxon>50 kb inversion clade</taxon>
        <taxon>NPAAA clade</taxon>
        <taxon>indigoferoid/millettioid clade</taxon>
        <taxon>Phaseoleae</taxon>
        <taxon>Phaseolus</taxon>
    </lineage>
</organism>
<dbReference type="GO" id="GO:0008270">
    <property type="term" value="F:zinc ion binding"/>
    <property type="evidence" value="ECO:0007669"/>
    <property type="project" value="UniProtKB-KW"/>
</dbReference>
<dbReference type="Gramene" id="ESW04702">
    <property type="protein sequence ID" value="ESW04702"/>
    <property type="gene ID" value="PHAVU_011G118000g"/>
</dbReference>
<dbReference type="PROSITE" id="PS50089">
    <property type="entry name" value="ZF_RING_2"/>
    <property type="match status" value="1"/>
</dbReference>
<evidence type="ECO:0000256" key="6">
    <source>
        <dbReference type="ARBA" id="ARBA00022786"/>
    </source>
</evidence>
<evidence type="ECO:0000256" key="7">
    <source>
        <dbReference type="ARBA" id="ARBA00022833"/>
    </source>
</evidence>
<keyword evidence="5 8" id="KW-0863">Zinc-finger</keyword>
<feature type="domain" description="RING-type" evidence="9">
    <location>
        <begin position="205"/>
        <end position="246"/>
    </location>
</feature>
<dbReference type="SUPFAM" id="SSF57850">
    <property type="entry name" value="RING/U-box"/>
    <property type="match status" value="1"/>
</dbReference>
<dbReference type="OMA" id="YHDTNGS"/>